<sequence length="30" mass="3400">MEQRRERVFPGLGNGMTGPGHETLRHSDHP</sequence>
<evidence type="ECO:0000256" key="1">
    <source>
        <dbReference type="SAM" id="MobiDB-lite"/>
    </source>
</evidence>
<name>A0A9P1JP07_9PROT</name>
<protein>
    <submittedName>
        <fullName evidence="2">Uncharacterized protein</fullName>
    </submittedName>
</protein>
<dbReference type="AlphaFoldDB" id="A0A9P1JP07"/>
<dbReference type="EMBL" id="HE577327">
    <property type="protein sequence ID" value="CCC97043.1"/>
    <property type="molecule type" value="Genomic_DNA"/>
</dbReference>
<accession>A0A9P1JP07</accession>
<dbReference type="Proteomes" id="UP000007319">
    <property type="component" value="Chromosome"/>
</dbReference>
<gene>
    <name evidence="2" type="ORF">AZOBR_40212</name>
</gene>
<evidence type="ECO:0000313" key="2">
    <source>
        <dbReference type="EMBL" id="CCC97043.1"/>
    </source>
</evidence>
<proteinExistence type="predicted"/>
<keyword evidence="3" id="KW-1185">Reference proteome</keyword>
<organism evidence="2 3">
    <name type="scientific">Azospirillum baldaniorum</name>
    <dbReference type="NCBI Taxonomy" id="1064539"/>
    <lineage>
        <taxon>Bacteria</taxon>
        <taxon>Pseudomonadati</taxon>
        <taxon>Pseudomonadota</taxon>
        <taxon>Alphaproteobacteria</taxon>
        <taxon>Rhodospirillales</taxon>
        <taxon>Azospirillaceae</taxon>
        <taxon>Azospirillum</taxon>
    </lineage>
</organism>
<reference evidence="2 3" key="1">
    <citation type="journal article" date="2011" name="PLoS Genet.">
        <title>Azospirillum genomes reveal transition of bacteria from aquatic to terrestrial environments.</title>
        <authorList>
            <person name="Wisniewski-Dye F."/>
            <person name="Borziak K."/>
            <person name="Khalsa-Moyers G."/>
            <person name="Alexandre G."/>
            <person name="Sukharnikov L.O."/>
            <person name="Wuichet K."/>
            <person name="Hurst G.B."/>
            <person name="McDonald W.H."/>
            <person name="Robertson J.S."/>
            <person name="Barbe V."/>
            <person name="Calteau A."/>
            <person name="Rouy Z."/>
            <person name="Mangenot S."/>
            <person name="Prigent-Combaret C."/>
            <person name="Normand P."/>
            <person name="Boyer M."/>
            <person name="Siguier P."/>
            <person name="Dessaux Y."/>
            <person name="Elmerich C."/>
            <person name="Condemine G."/>
            <person name="Krishnen G."/>
            <person name="Kennedy I."/>
            <person name="Paterson A.H."/>
            <person name="Gonzalez V."/>
            <person name="Mavingui P."/>
            <person name="Zhulin I.B."/>
        </authorList>
    </citation>
    <scope>NUCLEOTIDE SEQUENCE [LARGE SCALE GENOMIC DNA]</scope>
    <source>
        <strain evidence="2 3">Sp245</strain>
    </source>
</reference>
<dbReference type="KEGG" id="abs:AZOBR_40212"/>
<feature type="region of interest" description="Disordered" evidence="1">
    <location>
        <begin position="1"/>
        <end position="30"/>
    </location>
</feature>
<evidence type="ECO:0000313" key="3">
    <source>
        <dbReference type="Proteomes" id="UP000007319"/>
    </source>
</evidence>